<dbReference type="GO" id="GO:0016787">
    <property type="term" value="F:hydrolase activity"/>
    <property type="evidence" value="ECO:0007669"/>
    <property type="project" value="UniProtKB-KW"/>
</dbReference>
<reference evidence="11 12" key="1">
    <citation type="submission" date="2020-08" db="EMBL/GenBank/DDBJ databases">
        <title>Genomic Encyclopedia of Type Strains, Phase IV (KMG-IV): sequencing the most valuable type-strain genomes for metagenomic binning, comparative biology and taxonomic classification.</title>
        <authorList>
            <person name="Goeker M."/>
        </authorList>
    </citation>
    <scope>NUCLEOTIDE SEQUENCE [LARGE SCALE GENOMIC DNA]</scope>
    <source>
        <strain evidence="11 12">DSM 102983</strain>
    </source>
</reference>
<dbReference type="EMBL" id="JACHOC010000002">
    <property type="protein sequence ID" value="MBB4621087.1"/>
    <property type="molecule type" value="Genomic_DNA"/>
</dbReference>
<dbReference type="InterPro" id="IPR014001">
    <property type="entry name" value="Helicase_ATP-bd"/>
</dbReference>
<dbReference type="Gene3D" id="3.40.50.300">
    <property type="entry name" value="P-loop containing nucleotide triphosphate hydrolases"/>
    <property type="match status" value="2"/>
</dbReference>
<gene>
    <name evidence="11" type="ORF">GGQ57_000981</name>
</gene>
<dbReference type="PANTHER" id="PTHR47963">
    <property type="entry name" value="DEAD-BOX ATP-DEPENDENT RNA HELICASE 47, MITOCHONDRIAL"/>
    <property type="match status" value="1"/>
</dbReference>
<keyword evidence="11" id="KW-0255">Endonuclease</keyword>
<dbReference type="PANTHER" id="PTHR47963:SF9">
    <property type="entry name" value="CRISPR-ASSOCIATED ENDONUCLEASE_HELICASE CAS3"/>
    <property type="match status" value="1"/>
</dbReference>
<name>A0ABR6KJI0_9BACT</name>
<keyword evidence="6 11" id="KW-0378">Hydrolase</keyword>
<dbReference type="RefSeq" id="WP_183669264.1">
    <property type="nucleotide sequence ID" value="NZ_BMPB01000003.1"/>
</dbReference>
<dbReference type="NCBIfam" id="TIGR01587">
    <property type="entry name" value="cas3_core"/>
    <property type="match status" value="1"/>
</dbReference>
<keyword evidence="4" id="KW-0479">Metal-binding</keyword>
<evidence type="ECO:0000256" key="3">
    <source>
        <dbReference type="ARBA" id="ARBA00022722"/>
    </source>
</evidence>
<evidence type="ECO:0000256" key="5">
    <source>
        <dbReference type="ARBA" id="ARBA00022741"/>
    </source>
</evidence>
<dbReference type="InterPro" id="IPR006483">
    <property type="entry name" value="CRISPR-assoc_Cas3_HD"/>
</dbReference>
<evidence type="ECO:0000259" key="10">
    <source>
        <dbReference type="PROSITE" id="PS51643"/>
    </source>
</evidence>
<dbReference type="InterPro" id="IPR027417">
    <property type="entry name" value="P-loop_NTPase"/>
</dbReference>
<dbReference type="InterPro" id="IPR054712">
    <property type="entry name" value="Cas3-like_dom"/>
</dbReference>
<dbReference type="Pfam" id="PF22590">
    <property type="entry name" value="Cas3-like_C_2"/>
    <property type="match status" value="1"/>
</dbReference>
<evidence type="ECO:0000256" key="9">
    <source>
        <dbReference type="ARBA" id="ARBA00023118"/>
    </source>
</evidence>
<keyword evidence="8" id="KW-0067">ATP-binding</keyword>
<evidence type="ECO:0000256" key="7">
    <source>
        <dbReference type="ARBA" id="ARBA00022806"/>
    </source>
</evidence>
<dbReference type="EC" id="3.1.-.-" evidence="11"/>
<dbReference type="InterPro" id="IPR006474">
    <property type="entry name" value="Helicase_Cas3_CRISPR-ass_core"/>
</dbReference>
<dbReference type="InterPro" id="IPR006935">
    <property type="entry name" value="Helicase/UvrB_N"/>
</dbReference>
<dbReference type="InterPro" id="IPR050547">
    <property type="entry name" value="DEAD_box_RNA_helicases"/>
</dbReference>
<dbReference type="CDD" id="cd09641">
    <property type="entry name" value="Cas3''_I"/>
    <property type="match status" value="1"/>
</dbReference>
<dbReference type="Pfam" id="PF04851">
    <property type="entry name" value="ResIII"/>
    <property type="match status" value="1"/>
</dbReference>
<evidence type="ECO:0000256" key="1">
    <source>
        <dbReference type="ARBA" id="ARBA00006847"/>
    </source>
</evidence>
<evidence type="ECO:0000256" key="2">
    <source>
        <dbReference type="ARBA" id="ARBA00009046"/>
    </source>
</evidence>
<sequence length="805" mass="92966">MNYWSHIDKLLEVHICGVIEKSRKYTSLSITEAAALFHDFGKINPNFQKKLAGVNGGRYSNHSYLSVFAFVYFAKTNGEACRQLLKAENTSDYKIKFRQVIALIAHHHGDLPNFVDLLNWEEITNAAMFVEKNELPFSSFLSKQLSIKHNLFSINYDEFDFQNSSRFVKHLHLKFWRVNALQYFMDTQFGFASLIHADKRDAGNNVWYQFEDRIPQAIEDMDLALARKFQLFDQGPVSSDLNRLRTAIRVEATKNISRHLLSSGRVFTITAPTGAGKTYTLLSVAKEIQRQKGPLGIIYALPFLSITEQVQRILDEDGIDYLPVNSKVNNQELVTALELYEVNPTLENLQKILQQDFAEHSFDHPFIITTFVQFFETLVSNKNATLLKLPNFSNRIFLIDELQALPPRLYIFFSAWLEAFCRKNNSYVILSTATMPKLDFPVKDYTDESVDPYLLFKEYSDNQPIELITPERYFSDKTFNRYKIHLVDNDKFMLQDLVDHVLSQTKSCLVILNTIGDTKELYEKLEELSHVILLNTHFTPSDRSEKIKMAKAFLNANEKVILISTQLIEAGVDIDFPVVYRDLCPLPSLIQSAGRCNRNNTFPEMGDVYFFQLKKEQGKASSEVIYKGEAAEFLRFCKEYITDGIEENKLYAVQSDFFSSIRDSLSIGDFKKGNKSINMIECVNNAEFERLGEFQLIDNDLFGEQYKYYIPKDENDFSCEELADLVIQSLSTTGFEESRKVRIEINNRLKELSDRIINVRLNLKKDQVAPAYRNEKTYFDIRVLSDLNNYSFEKGLELGTNNLLL</sequence>
<keyword evidence="9" id="KW-0051">Antiviral defense</keyword>
<organism evidence="11 12">
    <name type="scientific">Parabacteroides faecis</name>
    <dbReference type="NCBI Taxonomy" id="1217282"/>
    <lineage>
        <taxon>Bacteria</taxon>
        <taxon>Pseudomonadati</taxon>
        <taxon>Bacteroidota</taxon>
        <taxon>Bacteroidia</taxon>
        <taxon>Bacteroidales</taxon>
        <taxon>Tannerellaceae</taxon>
        <taxon>Parabacteroides</taxon>
    </lineage>
</organism>
<dbReference type="NCBIfam" id="TIGR01596">
    <property type="entry name" value="cas3_HD"/>
    <property type="match status" value="1"/>
</dbReference>
<evidence type="ECO:0000256" key="6">
    <source>
        <dbReference type="ARBA" id="ARBA00022801"/>
    </source>
</evidence>
<keyword evidence="3" id="KW-0540">Nuclease</keyword>
<dbReference type="GO" id="GO:0004519">
    <property type="term" value="F:endonuclease activity"/>
    <property type="evidence" value="ECO:0007669"/>
    <property type="project" value="UniProtKB-KW"/>
</dbReference>
<keyword evidence="7" id="KW-0347">Helicase</keyword>
<feature type="domain" description="HD Cas3-type" evidence="10">
    <location>
        <begin position="4"/>
        <end position="200"/>
    </location>
</feature>
<evidence type="ECO:0000256" key="4">
    <source>
        <dbReference type="ARBA" id="ARBA00022723"/>
    </source>
</evidence>
<evidence type="ECO:0000313" key="11">
    <source>
        <dbReference type="EMBL" id="MBB4621087.1"/>
    </source>
</evidence>
<dbReference type="Proteomes" id="UP000533637">
    <property type="component" value="Unassembled WGS sequence"/>
</dbReference>
<dbReference type="InterPro" id="IPR038257">
    <property type="entry name" value="CRISPR-assoc_Cas3_HD_sf"/>
</dbReference>
<comment type="caution">
    <text evidence="11">The sequence shown here is derived from an EMBL/GenBank/DDBJ whole genome shotgun (WGS) entry which is preliminary data.</text>
</comment>
<dbReference type="PROSITE" id="PS51643">
    <property type="entry name" value="HD_CAS3"/>
    <property type="match status" value="1"/>
</dbReference>
<dbReference type="EC" id="3.6.4.-" evidence="11"/>
<keyword evidence="12" id="KW-1185">Reference proteome</keyword>
<comment type="similarity">
    <text evidence="2">In the central section; belongs to the CRISPR-associated helicase Cas3 family.</text>
</comment>
<accession>A0ABR6KJI0</accession>
<dbReference type="SUPFAM" id="SSF52540">
    <property type="entry name" value="P-loop containing nucleoside triphosphate hydrolases"/>
    <property type="match status" value="1"/>
</dbReference>
<comment type="similarity">
    <text evidence="1">In the N-terminal section; belongs to the CRISPR-associated nuclease Cas3-HD family.</text>
</comment>
<keyword evidence="5" id="KW-0547">Nucleotide-binding</keyword>
<dbReference type="SMART" id="SM00487">
    <property type="entry name" value="DEXDc"/>
    <property type="match status" value="1"/>
</dbReference>
<evidence type="ECO:0000313" key="12">
    <source>
        <dbReference type="Proteomes" id="UP000533637"/>
    </source>
</evidence>
<dbReference type="Gene3D" id="1.10.3210.30">
    <property type="match status" value="1"/>
</dbReference>
<proteinExistence type="inferred from homology"/>
<evidence type="ECO:0000256" key="8">
    <source>
        <dbReference type="ARBA" id="ARBA00022840"/>
    </source>
</evidence>
<protein>
    <submittedName>
        <fullName evidence="11">CRISPR-associated endonuclease/helicase Cas3</fullName>
        <ecNumber evidence="11">3.1.-.-</ecNumber>
        <ecNumber evidence="11">3.6.4.-</ecNumber>
    </submittedName>
</protein>